<evidence type="ECO:0000313" key="1">
    <source>
        <dbReference type="EMBL" id="EAR89235.2"/>
    </source>
</evidence>
<dbReference type="RefSeq" id="XP_001009480.2">
    <property type="nucleotide sequence ID" value="XM_001009480.2"/>
</dbReference>
<dbReference type="InParanoid" id="Q22VD0"/>
<dbReference type="AlphaFoldDB" id="Q22VD0"/>
<keyword evidence="2" id="KW-1185">Reference proteome</keyword>
<reference evidence="2" key="1">
    <citation type="journal article" date="2006" name="PLoS Biol.">
        <title>Macronuclear genome sequence of the ciliate Tetrahymena thermophila, a model eukaryote.</title>
        <authorList>
            <person name="Eisen J.A."/>
            <person name="Coyne R.S."/>
            <person name="Wu M."/>
            <person name="Wu D."/>
            <person name="Thiagarajan M."/>
            <person name="Wortman J.R."/>
            <person name="Badger J.H."/>
            <person name="Ren Q."/>
            <person name="Amedeo P."/>
            <person name="Jones K.M."/>
            <person name="Tallon L.J."/>
            <person name="Delcher A.L."/>
            <person name="Salzberg S.L."/>
            <person name="Silva J.C."/>
            <person name="Haas B.J."/>
            <person name="Majoros W.H."/>
            <person name="Farzad M."/>
            <person name="Carlton J.M."/>
            <person name="Smith R.K. Jr."/>
            <person name="Garg J."/>
            <person name="Pearlman R.E."/>
            <person name="Karrer K.M."/>
            <person name="Sun L."/>
            <person name="Manning G."/>
            <person name="Elde N.C."/>
            <person name="Turkewitz A.P."/>
            <person name="Asai D.J."/>
            <person name="Wilkes D.E."/>
            <person name="Wang Y."/>
            <person name="Cai H."/>
            <person name="Collins K."/>
            <person name="Stewart B.A."/>
            <person name="Lee S.R."/>
            <person name="Wilamowska K."/>
            <person name="Weinberg Z."/>
            <person name="Ruzzo W.L."/>
            <person name="Wloga D."/>
            <person name="Gaertig J."/>
            <person name="Frankel J."/>
            <person name="Tsao C.-C."/>
            <person name="Gorovsky M.A."/>
            <person name="Keeling P.J."/>
            <person name="Waller R.F."/>
            <person name="Patron N.J."/>
            <person name="Cherry J.M."/>
            <person name="Stover N.A."/>
            <person name="Krieger C.J."/>
            <person name="del Toro C."/>
            <person name="Ryder H.F."/>
            <person name="Williamson S.C."/>
            <person name="Barbeau R.A."/>
            <person name="Hamilton E.P."/>
            <person name="Orias E."/>
        </authorList>
    </citation>
    <scope>NUCLEOTIDE SEQUENCE [LARGE SCALE GENOMIC DNA]</scope>
    <source>
        <strain evidence="2">SB210</strain>
    </source>
</reference>
<organism evidence="1 2">
    <name type="scientific">Tetrahymena thermophila (strain SB210)</name>
    <dbReference type="NCBI Taxonomy" id="312017"/>
    <lineage>
        <taxon>Eukaryota</taxon>
        <taxon>Sar</taxon>
        <taxon>Alveolata</taxon>
        <taxon>Ciliophora</taxon>
        <taxon>Intramacronucleata</taxon>
        <taxon>Oligohymenophorea</taxon>
        <taxon>Hymenostomatida</taxon>
        <taxon>Tetrahymenina</taxon>
        <taxon>Tetrahymenidae</taxon>
        <taxon>Tetrahymena</taxon>
    </lineage>
</organism>
<name>Q22VD0_TETTS</name>
<evidence type="ECO:0000313" key="2">
    <source>
        <dbReference type="Proteomes" id="UP000009168"/>
    </source>
</evidence>
<dbReference type="GeneID" id="7827888"/>
<gene>
    <name evidence="1" type="ORF">TTHERM_01023010</name>
</gene>
<dbReference type="HOGENOM" id="CLU_985116_0_0_1"/>
<accession>Q22VD0</accession>
<sequence>MILAQLRLMDNQPYYFQKFVSIALIKRLKVQKCIVTILIRIISDFKKIKFSIKKQRQTYNEATERYEQIWFKWSDKQQPLTKMKRISMKKQSVEYKIINLWLVYEFKNTKMALKASRSKKVLSECFAKQLLSSLKEQLKSCVSIKNPNQKKLLLGNEDFLLIKKKDAIIKDHSQQIYTDPNRQEDIQVRNSNKVSRVFQILQQFQFKYRAQGDVKQPMIVNC</sequence>
<proteinExistence type="predicted"/>
<dbReference type="KEGG" id="tet:TTHERM_01023010"/>
<dbReference type="EMBL" id="GG662822">
    <property type="protein sequence ID" value="EAR89235.2"/>
    <property type="molecule type" value="Genomic_DNA"/>
</dbReference>
<dbReference type="Proteomes" id="UP000009168">
    <property type="component" value="Unassembled WGS sequence"/>
</dbReference>
<protein>
    <submittedName>
        <fullName evidence="1">Uncharacterized protein</fullName>
    </submittedName>
</protein>